<evidence type="ECO:0000256" key="1">
    <source>
        <dbReference type="SAM" id="MobiDB-lite"/>
    </source>
</evidence>
<organism evidence="2 3">
    <name type="scientific">Aphidius gifuensis</name>
    <name type="common">Parasitoid wasp</name>
    <dbReference type="NCBI Taxonomy" id="684658"/>
    <lineage>
        <taxon>Eukaryota</taxon>
        <taxon>Metazoa</taxon>
        <taxon>Ecdysozoa</taxon>
        <taxon>Arthropoda</taxon>
        <taxon>Hexapoda</taxon>
        <taxon>Insecta</taxon>
        <taxon>Pterygota</taxon>
        <taxon>Neoptera</taxon>
        <taxon>Endopterygota</taxon>
        <taxon>Hymenoptera</taxon>
        <taxon>Apocrita</taxon>
        <taxon>Ichneumonoidea</taxon>
        <taxon>Braconidae</taxon>
        <taxon>Aphidiinae</taxon>
        <taxon>Aphidius</taxon>
    </lineage>
</organism>
<dbReference type="AlphaFoldDB" id="A0A834XN09"/>
<reference evidence="2 3" key="1">
    <citation type="submission" date="2020-08" db="EMBL/GenBank/DDBJ databases">
        <title>Aphidius gifuensis genome sequencing and assembly.</title>
        <authorList>
            <person name="Du Z."/>
        </authorList>
    </citation>
    <scope>NUCLEOTIDE SEQUENCE [LARGE SCALE GENOMIC DNA]</scope>
    <source>
        <strain evidence="2">YNYX2018</strain>
        <tissue evidence="2">Adults</tissue>
    </source>
</reference>
<protein>
    <submittedName>
        <fullName evidence="2">Uncharacterized protein</fullName>
    </submittedName>
</protein>
<name>A0A834XN09_APHGI</name>
<feature type="region of interest" description="Disordered" evidence="1">
    <location>
        <begin position="59"/>
        <end position="93"/>
    </location>
</feature>
<sequence>MRLTMSRHRDGKIVMPKDLPILKNCILGALERRRKKLHESLQLKCSSVLSSCLTRATDWDNHRSKSKKSDQNQKTLSDYIAKEEMNENSDHNT</sequence>
<comment type="caution">
    <text evidence="2">The sequence shown here is derived from an EMBL/GenBank/DDBJ whole genome shotgun (WGS) entry which is preliminary data.</text>
</comment>
<gene>
    <name evidence="2" type="ORF">HCN44_009079</name>
</gene>
<accession>A0A834XN09</accession>
<dbReference type="EMBL" id="JACMRX010000005">
    <property type="protein sequence ID" value="KAF7990090.1"/>
    <property type="molecule type" value="Genomic_DNA"/>
</dbReference>
<evidence type="ECO:0000313" key="3">
    <source>
        <dbReference type="Proteomes" id="UP000639338"/>
    </source>
</evidence>
<feature type="compositionally biased region" description="Basic and acidic residues" evidence="1">
    <location>
        <begin position="80"/>
        <end position="93"/>
    </location>
</feature>
<evidence type="ECO:0000313" key="2">
    <source>
        <dbReference type="EMBL" id="KAF7990090.1"/>
    </source>
</evidence>
<proteinExistence type="predicted"/>
<feature type="compositionally biased region" description="Basic and acidic residues" evidence="1">
    <location>
        <begin position="59"/>
        <end position="71"/>
    </location>
</feature>
<keyword evidence="3" id="KW-1185">Reference proteome</keyword>
<dbReference type="Proteomes" id="UP000639338">
    <property type="component" value="Unassembled WGS sequence"/>
</dbReference>